<name>A0A9N9XPQ5_PHYSR</name>
<feature type="transmembrane region" description="Helical" evidence="5">
    <location>
        <begin position="176"/>
        <end position="199"/>
    </location>
</feature>
<keyword evidence="7" id="KW-1185">Reference proteome</keyword>
<comment type="subcellular location">
    <subcellularLocation>
        <location evidence="1">Membrane</location>
        <topology evidence="1">Multi-pass membrane protein</topology>
    </subcellularLocation>
</comment>
<dbReference type="EMBL" id="OU900097">
    <property type="protein sequence ID" value="CAG9861027.1"/>
    <property type="molecule type" value="Genomic_DNA"/>
</dbReference>
<evidence type="ECO:0000256" key="4">
    <source>
        <dbReference type="ARBA" id="ARBA00023136"/>
    </source>
</evidence>
<sequence length="270" mass="29871">MVDRIPYRRQHFLQIGFFVLYILDEIVHFFYGDTEEANILHHQGRSGGACERRHSEVSPGYGATEARSLLHAEKQPPYNPSFYRTQSDSALFDQPPSQLCHVGHQEPCQSVSTANIGLLAALSVHALIEGLVVGLETRSEKVLLLLGAIASHKLVVAFCLGMELASNSSYSFMKHLLCILIFSAGSVLGIVVGMMIYSIPGEIKYSVIPILQALSGGTLLYVTVSEIIPRERARWHQQHEKKAAGLVQFSSVFLGFAMMTLLSNYLDYDA</sequence>
<evidence type="ECO:0000256" key="1">
    <source>
        <dbReference type="ARBA" id="ARBA00004141"/>
    </source>
</evidence>
<dbReference type="OrthoDB" id="448280at2759"/>
<feature type="transmembrane region" description="Helical" evidence="5">
    <location>
        <begin position="205"/>
        <end position="224"/>
    </location>
</feature>
<dbReference type="Proteomes" id="UP001153712">
    <property type="component" value="Chromosome 4"/>
</dbReference>
<dbReference type="AlphaFoldDB" id="A0A9N9XPQ5"/>
<feature type="transmembrane region" description="Helical" evidence="5">
    <location>
        <begin position="12"/>
        <end position="31"/>
    </location>
</feature>
<keyword evidence="2 5" id="KW-0812">Transmembrane</keyword>
<dbReference type="PANTHER" id="PTHR11040:SF169">
    <property type="entry name" value="FI24038P1"/>
    <property type="match status" value="1"/>
</dbReference>
<evidence type="ECO:0000256" key="2">
    <source>
        <dbReference type="ARBA" id="ARBA00022692"/>
    </source>
</evidence>
<evidence type="ECO:0000313" key="6">
    <source>
        <dbReference type="EMBL" id="CAG9861027.1"/>
    </source>
</evidence>
<feature type="transmembrane region" description="Helical" evidence="5">
    <location>
        <begin position="142"/>
        <end position="164"/>
    </location>
</feature>
<reference evidence="6" key="1">
    <citation type="submission" date="2022-01" db="EMBL/GenBank/DDBJ databases">
        <authorList>
            <person name="King R."/>
        </authorList>
    </citation>
    <scope>NUCLEOTIDE SEQUENCE</scope>
</reference>
<keyword evidence="3 5" id="KW-1133">Transmembrane helix</keyword>
<proteinExistence type="predicted"/>
<dbReference type="GO" id="GO:0005385">
    <property type="term" value="F:zinc ion transmembrane transporter activity"/>
    <property type="evidence" value="ECO:0007669"/>
    <property type="project" value="TreeGrafter"/>
</dbReference>
<evidence type="ECO:0000256" key="3">
    <source>
        <dbReference type="ARBA" id="ARBA00022989"/>
    </source>
</evidence>
<dbReference type="PANTHER" id="PTHR11040">
    <property type="entry name" value="ZINC/IRON TRANSPORTER"/>
    <property type="match status" value="1"/>
</dbReference>
<dbReference type="InterPro" id="IPR003689">
    <property type="entry name" value="ZIP"/>
</dbReference>
<feature type="transmembrane region" description="Helical" evidence="5">
    <location>
        <begin position="245"/>
        <end position="266"/>
    </location>
</feature>
<protein>
    <submittedName>
        <fullName evidence="6">Uncharacterized protein</fullName>
    </submittedName>
</protein>
<gene>
    <name evidence="6" type="ORF">PHYEVI_LOCUS7375</name>
</gene>
<organism evidence="6 7">
    <name type="scientific">Phyllotreta striolata</name>
    <name type="common">Striped flea beetle</name>
    <name type="synonym">Crioceris striolata</name>
    <dbReference type="NCBI Taxonomy" id="444603"/>
    <lineage>
        <taxon>Eukaryota</taxon>
        <taxon>Metazoa</taxon>
        <taxon>Ecdysozoa</taxon>
        <taxon>Arthropoda</taxon>
        <taxon>Hexapoda</taxon>
        <taxon>Insecta</taxon>
        <taxon>Pterygota</taxon>
        <taxon>Neoptera</taxon>
        <taxon>Endopterygota</taxon>
        <taxon>Coleoptera</taxon>
        <taxon>Polyphaga</taxon>
        <taxon>Cucujiformia</taxon>
        <taxon>Chrysomeloidea</taxon>
        <taxon>Chrysomelidae</taxon>
        <taxon>Galerucinae</taxon>
        <taxon>Alticini</taxon>
        <taxon>Phyllotreta</taxon>
    </lineage>
</organism>
<keyword evidence="4 5" id="KW-0472">Membrane</keyword>
<dbReference type="Pfam" id="PF02535">
    <property type="entry name" value="Zip"/>
    <property type="match status" value="1"/>
</dbReference>
<accession>A0A9N9XPQ5</accession>
<dbReference type="GO" id="GO:0005886">
    <property type="term" value="C:plasma membrane"/>
    <property type="evidence" value="ECO:0007669"/>
    <property type="project" value="TreeGrafter"/>
</dbReference>
<evidence type="ECO:0000313" key="7">
    <source>
        <dbReference type="Proteomes" id="UP001153712"/>
    </source>
</evidence>
<evidence type="ECO:0000256" key="5">
    <source>
        <dbReference type="SAM" id="Phobius"/>
    </source>
</evidence>